<dbReference type="RefSeq" id="WP_105037425.1">
    <property type="nucleotide sequence ID" value="NZ_PPSL01000001.1"/>
</dbReference>
<gene>
    <name evidence="2" type="ORF">CJD36_002000</name>
</gene>
<feature type="signal peptide" evidence="1">
    <location>
        <begin position="1"/>
        <end position="21"/>
    </location>
</feature>
<evidence type="ECO:0000256" key="1">
    <source>
        <dbReference type="SAM" id="SignalP"/>
    </source>
</evidence>
<name>A0A2S7T028_9BACT</name>
<dbReference type="EMBL" id="PPSL01000001">
    <property type="protein sequence ID" value="PQJ12542.1"/>
    <property type="molecule type" value="Genomic_DNA"/>
</dbReference>
<reference evidence="2 3" key="1">
    <citation type="submission" date="2018-01" db="EMBL/GenBank/DDBJ databases">
        <title>A novel member of the phylum Bacteroidetes isolated from glacier ice.</title>
        <authorList>
            <person name="Liu Q."/>
            <person name="Xin Y.-H."/>
        </authorList>
    </citation>
    <scope>NUCLEOTIDE SEQUENCE [LARGE SCALE GENOMIC DNA]</scope>
    <source>
        <strain evidence="2 3">RB1R16</strain>
    </source>
</reference>
<accession>A0A2S7T028</accession>
<proteinExistence type="predicted"/>
<dbReference type="OrthoDB" id="1433593at2"/>
<sequence length="305" mass="32639">MYIIRLNLLALVLTISTSLWAQVPNPGFEQLNIDGTTRNWGNIYLFSGVADTYGNFHMDSVVYTNTYFYTPTSDAHSGTRALEIGNGYNYTTGQCIVGAVGADTDSVFMAYGGFDFIPATVAPATFSFYYKYLPLNNDTGVARLVVYDSFMTALGMAEIFLSDTHSTYTLASTPVVMTAAGNVGFISVAFSTSTFGHPATFGTRLLIDDVGASTTGVADISNADHKLICYPTVAGSQLNVGIDGLTHNTNAAMKIMDISGRTLRTENLEFAAGMATPVNVESLSAGTYVISETIATGNYIARFIK</sequence>
<evidence type="ECO:0008006" key="4">
    <source>
        <dbReference type="Google" id="ProtNLM"/>
    </source>
</evidence>
<evidence type="ECO:0000313" key="2">
    <source>
        <dbReference type="EMBL" id="PQJ12542.1"/>
    </source>
</evidence>
<comment type="caution">
    <text evidence="2">The sequence shown here is derived from an EMBL/GenBank/DDBJ whole genome shotgun (WGS) entry which is preliminary data.</text>
</comment>
<protein>
    <recommendedName>
        <fullName evidence="4">Secretion system C-terminal sorting domain-containing protein</fullName>
    </recommendedName>
</protein>
<dbReference type="Proteomes" id="UP000239872">
    <property type="component" value="Unassembled WGS sequence"/>
</dbReference>
<evidence type="ECO:0000313" key="3">
    <source>
        <dbReference type="Proteomes" id="UP000239872"/>
    </source>
</evidence>
<organism evidence="2 3">
    <name type="scientific">Flavipsychrobacter stenotrophus</name>
    <dbReference type="NCBI Taxonomy" id="2077091"/>
    <lineage>
        <taxon>Bacteria</taxon>
        <taxon>Pseudomonadati</taxon>
        <taxon>Bacteroidota</taxon>
        <taxon>Chitinophagia</taxon>
        <taxon>Chitinophagales</taxon>
        <taxon>Chitinophagaceae</taxon>
        <taxon>Flavipsychrobacter</taxon>
    </lineage>
</organism>
<feature type="chain" id="PRO_5015752855" description="Secretion system C-terminal sorting domain-containing protein" evidence="1">
    <location>
        <begin position="22"/>
        <end position="305"/>
    </location>
</feature>
<keyword evidence="1" id="KW-0732">Signal</keyword>
<keyword evidence="3" id="KW-1185">Reference proteome</keyword>
<dbReference type="AlphaFoldDB" id="A0A2S7T028"/>